<dbReference type="EMBL" id="JAEPCR010000018">
    <property type="protein sequence ID" value="MCG7977533.1"/>
    <property type="molecule type" value="Genomic_DNA"/>
</dbReference>
<dbReference type="Proteomes" id="UP000886674">
    <property type="component" value="Unassembled WGS sequence"/>
</dbReference>
<evidence type="ECO:0000256" key="6">
    <source>
        <dbReference type="ARBA" id="ARBA00023053"/>
    </source>
</evidence>
<evidence type="ECO:0000256" key="5">
    <source>
        <dbReference type="ARBA" id="ARBA00022989"/>
    </source>
</evidence>
<evidence type="ECO:0000256" key="1">
    <source>
        <dbReference type="ARBA" id="ARBA00004141"/>
    </source>
</evidence>
<evidence type="ECO:0000256" key="3">
    <source>
        <dbReference type="ARBA" id="ARBA00022449"/>
    </source>
</evidence>
<evidence type="ECO:0000256" key="7">
    <source>
        <dbReference type="ARBA" id="ARBA00023065"/>
    </source>
</evidence>
<protein>
    <submittedName>
        <fullName evidence="12">Sodium:proton antiporter NhaD</fullName>
    </submittedName>
</protein>
<keyword evidence="2" id="KW-0813">Transport</keyword>
<comment type="caution">
    <text evidence="12">The sequence shown here is derived from an EMBL/GenBank/DDBJ whole genome shotgun (WGS) entry which is preliminary data.</text>
</comment>
<keyword evidence="6" id="KW-0915">Sodium</keyword>
<dbReference type="Pfam" id="PF03600">
    <property type="entry name" value="CitMHS"/>
    <property type="match status" value="1"/>
</dbReference>
<proteinExistence type="inferred from homology"/>
<feature type="domain" description="Citrate transporter-like" evidence="11">
    <location>
        <begin position="44"/>
        <end position="424"/>
    </location>
</feature>
<gene>
    <name evidence="12" type="primary">nhaD</name>
    <name evidence="12" type="ORF">JAY77_05225</name>
</gene>
<keyword evidence="3" id="KW-0050">Antiport</keyword>
<dbReference type="GO" id="GO:0015297">
    <property type="term" value="F:antiporter activity"/>
    <property type="evidence" value="ECO:0007669"/>
    <property type="project" value="UniProtKB-KW"/>
</dbReference>
<sequence>MKRLTVSVALFCALPSLALADPMSASGDSMSTHWVGYLSLTVFVLALIAVTLEEFIELRKSKPMLFAAGIIWGMIGWHSHQYTGGHEAEHALRHSLLQYFELMLFILVVMTYINALAERRVFLSLRTWVANRKYSYKHLFWTIGITTFFLSPFLDNLSTALLMGAVVLNLERDNQRFVTLSCVNVVIASNSGGAFSPFGDITTLMVWQQDIISTSGRVDFFSFFSLFLPSLVSYLVPAAIMHFALPEGHLSSRQEQIPMRRGAKRIMGLFLLTIATAVFFQGQLLLPATIGVMTGLSYLQFFGYFLKKTHQPSEEKITTTESPDFSIVVESRQPFDVFLRVARSEWDTLLFLYGVILCVSGLGYLGYLTLVSELLYIQWGATMANISIGIASSVLENIPTMSIVLNMRPEMSLGQWLLVTLTAGIGGSLLSIGSAAGVALMGQAKGKYTFFTHLRWTPAIALGFFAGILVHLWLNANLF</sequence>
<evidence type="ECO:0000313" key="12">
    <source>
        <dbReference type="EMBL" id="MCG7977533.1"/>
    </source>
</evidence>
<accession>A0A9E4NSQ5</accession>
<name>A0A9E4NSQ5_9GAMM</name>
<evidence type="ECO:0000256" key="8">
    <source>
        <dbReference type="ARBA" id="ARBA00023136"/>
    </source>
</evidence>
<keyword evidence="4" id="KW-0812">Transmembrane</keyword>
<dbReference type="InterPro" id="IPR045016">
    <property type="entry name" value="NhaD-like"/>
</dbReference>
<dbReference type="PANTHER" id="PTHR43269">
    <property type="entry name" value="SODIUM/PROTON ANTIPORTER 1-RELATED"/>
    <property type="match status" value="1"/>
</dbReference>
<evidence type="ECO:0000259" key="11">
    <source>
        <dbReference type="Pfam" id="PF03600"/>
    </source>
</evidence>
<evidence type="ECO:0000313" key="13">
    <source>
        <dbReference type="Proteomes" id="UP000886674"/>
    </source>
</evidence>
<comment type="subcellular location">
    <subcellularLocation>
        <location evidence="1">Membrane</location>
        <topology evidence="1">Multi-pass membrane protein</topology>
    </subcellularLocation>
</comment>
<organism evidence="12 13">
    <name type="scientific">Candidatus Thiodiazotropha taylori</name>
    <dbReference type="NCBI Taxonomy" id="2792791"/>
    <lineage>
        <taxon>Bacteria</taxon>
        <taxon>Pseudomonadati</taxon>
        <taxon>Pseudomonadota</taxon>
        <taxon>Gammaproteobacteria</taxon>
        <taxon>Chromatiales</taxon>
        <taxon>Sedimenticolaceae</taxon>
        <taxon>Candidatus Thiodiazotropha</taxon>
    </lineage>
</organism>
<dbReference type="InterPro" id="IPR004680">
    <property type="entry name" value="Cit_transptr-like_dom"/>
</dbReference>
<keyword evidence="9" id="KW-0739">Sodium transport</keyword>
<comment type="similarity">
    <text evidence="10">Belongs to the NhaD Na(+)/H(+) (TC 2.A.62) antiporter family.</text>
</comment>
<reference evidence="12" key="1">
    <citation type="journal article" date="2021" name="Proc. Natl. Acad. Sci. U.S.A.">
        <title>Global biogeography of chemosynthetic symbionts reveals both localized and globally distributed symbiont groups. .</title>
        <authorList>
            <person name="Osvatic J.T."/>
            <person name="Wilkins L.G.E."/>
            <person name="Leibrecht L."/>
            <person name="Leray M."/>
            <person name="Zauner S."/>
            <person name="Polzin J."/>
            <person name="Camacho Y."/>
            <person name="Gros O."/>
            <person name="van Gils J.A."/>
            <person name="Eisen J.A."/>
            <person name="Petersen J.M."/>
            <person name="Yuen B."/>
        </authorList>
    </citation>
    <scope>NUCLEOTIDE SEQUENCE</scope>
    <source>
        <strain evidence="12">MAGclacostrist055</strain>
    </source>
</reference>
<dbReference type="PANTHER" id="PTHR43269:SF2">
    <property type="entry name" value="SODIUM_PROTON ANTIPORTER 1-RELATED"/>
    <property type="match status" value="1"/>
</dbReference>
<evidence type="ECO:0000256" key="4">
    <source>
        <dbReference type="ARBA" id="ARBA00022692"/>
    </source>
</evidence>
<dbReference type="AlphaFoldDB" id="A0A9E4NSQ5"/>
<dbReference type="GO" id="GO:0006814">
    <property type="term" value="P:sodium ion transport"/>
    <property type="evidence" value="ECO:0007669"/>
    <property type="project" value="UniProtKB-KW"/>
</dbReference>
<dbReference type="NCBIfam" id="NF038006">
    <property type="entry name" value="NhaD_1"/>
    <property type="match status" value="1"/>
</dbReference>
<keyword evidence="5" id="KW-1133">Transmembrane helix</keyword>
<dbReference type="GO" id="GO:0016020">
    <property type="term" value="C:membrane"/>
    <property type="evidence" value="ECO:0007669"/>
    <property type="project" value="UniProtKB-SubCell"/>
</dbReference>
<keyword evidence="7" id="KW-0406">Ion transport</keyword>
<evidence type="ECO:0000256" key="9">
    <source>
        <dbReference type="ARBA" id="ARBA00023201"/>
    </source>
</evidence>
<evidence type="ECO:0000256" key="10">
    <source>
        <dbReference type="ARBA" id="ARBA00025753"/>
    </source>
</evidence>
<evidence type="ECO:0000256" key="2">
    <source>
        <dbReference type="ARBA" id="ARBA00022448"/>
    </source>
</evidence>
<keyword evidence="8" id="KW-0472">Membrane</keyword>